<name>A0A1Y1IHF3_KLENI</name>
<protein>
    <submittedName>
        <fullName evidence="1">Putative endonucklease</fullName>
    </submittedName>
</protein>
<dbReference type="AlphaFoldDB" id="A0A1Y1IHF3"/>
<dbReference type="GO" id="GO:0035514">
    <property type="term" value="F:DNA demethylase activity"/>
    <property type="evidence" value="ECO:0007669"/>
    <property type="project" value="InterPro"/>
</dbReference>
<dbReference type="STRING" id="105231.A0A1Y1IHF3"/>
<evidence type="ECO:0000313" key="2">
    <source>
        <dbReference type="Proteomes" id="UP000054558"/>
    </source>
</evidence>
<reference evidence="1 2" key="1">
    <citation type="journal article" date="2014" name="Nat. Commun.">
        <title>Klebsormidium flaccidum genome reveals primary factors for plant terrestrial adaptation.</title>
        <authorList>
            <person name="Hori K."/>
            <person name="Maruyama F."/>
            <person name="Fujisawa T."/>
            <person name="Togashi T."/>
            <person name="Yamamoto N."/>
            <person name="Seo M."/>
            <person name="Sato S."/>
            <person name="Yamada T."/>
            <person name="Mori H."/>
            <person name="Tajima N."/>
            <person name="Moriyama T."/>
            <person name="Ikeuchi M."/>
            <person name="Watanabe M."/>
            <person name="Wada H."/>
            <person name="Kobayashi K."/>
            <person name="Saito M."/>
            <person name="Masuda T."/>
            <person name="Sasaki-Sekimoto Y."/>
            <person name="Mashiguchi K."/>
            <person name="Awai K."/>
            <person name="Shimojima M."/>
            <person name="Masuda S."/>
            <person name="Iwai M."/>
            <person name="Nobusawa T."/>
            <person name="Narise T."/>
            <person name="Kondo S."/>
            <person name="Saito H."/>
            <person name="Sato R."/>
            <person name="Murakawa M."/>
            <person name="Ihara Y."/>
            <person name="Oshima-Yamada Y."/>
            <person name="Ohtaka K."/>
            <person name="Satoh M."/>
            <person name="Sonobe K."/>
            <person name="Ishii M."/>
            <person name="Ohtani R."/>
            <person name="Kanamori-Sato M."/>
            <person name="Honoki R."/>
            <person name="Miyazaki D."/>
            <person name="Mochizuki H."/>
            <person name="Umetsu J."/>
            <person name="Higashi K."/>
            <person name="Shibata D."/>
            <person name="Kamiya Y."/>
            <person name="Sato N."/>
            <person name="Nakamura Y."/>
            <person name="Tabata S."/>
            <person name="Ida S."/>
            <person name="Kurokawa K."/>
            <person name="Ohta H."/>
        </authorList>
    </citation>
    <scope>NUCLEOTIDE SEQUENCE [LARGE SCALE GENOMIC DNA]</scope>
    <source>
        <strain evidence="1 2">NIES-2285</strain>
    </source>
</reference>
<dbReference type="PANTHER" id="PTHR46213">
    <property type="entry name" value="TRANSCRIPTIONAL ACTIVATOR DEMETER"/>
    <property type="match status" value="1"/>
</dbReference>
<dbReference type="GO" id="GO:0141166">
    <property type="term" value="P:chromosomal 5-methylcytosine DNA demethylation pathway"/>
    <property type="evidence" value="ECO:0007669"/>
    <property type="project" value="InterPro"/>
</dbReference>
<accession>A0A1Y1IHF3</accession>
<dbReference type="OrthoDB" id="1748757at2759"/>
<organism evidence="1 2">
    <name type="scientific">Klebsormidium nitens</name>
    <name type="common">Green alga</name>
    <name type="synonym">Ulothrix nitens</name>
    <dbReference type="NCBI Taxonomy" id="105231"/>
    <lineage>
        <taxon>Eukaryota</taxon>
        <taxon>Viridiplantae</taxon>
        <taxon>Streptophyta</taxon>
        <taxon>Klebsormidiophyceae</taxon>
        <taxon>Klebsormidiales</taxon>
        <taxon>Klebsormidiaceae</taxon>
        <taxon>Klebsormidium</taxon>
    </lineage>
</organism>
<evidence type="ECO:0000313" key="1">
    <source>
        <dbReference type="EMBL" id="GAQ90103.1"/>
    </source>
</evidence>
<dbReference type="PANTHER" id="PTHR46213:SF13">
    <property type="entry name" value="DEMETER-LIKE PROTEIN 2-RELATED"/>
    <property type="match status" value="1"/>
</dbReference>
<dbReference type="Proteomes" id="UP000054558">
    <property type="component" value="Unassembled WGS sequence"/>
</dbReference>
<gene>
    <name evidence="1" type="ORF">KFL_006000070</name>
</gene>
<dbReference type="GO" id="GO:0019104">
    <property type="term" value="F:DNA N-glycosylase activity"/>
    <property type="evidence" value="ECO:0007669"/>
    <property type="project" value="InterPro"/>
</dbReference>
<sequence length="127" mass="13609">MAPLGGAPLEPKKLFQNKSGTELVPVDTVAEKRRRFKRARVIKDIETTKLALTPGGEPGSASLTPAEGGEALETAARRFVARVRVVQGERRFSAWKGSVVDSVVGAFLTQNVSDTVSRQVVLNHPGS</sequence>
<dbReference type="EMBL" id="DF237549">
    <property type="protein sequence ID" value="GAQ90103.1"/>
    <property type="molecule type" value="Genomic_DNA"/>
</dbReference>
<proteinExistence type="predicted"/>
<keyword evidence="2" id="KW-1185">Reference proteome</keyword>
<dbReference type="InterPro" id="IPR044811">
    <property type="entry name" value="DME/ROS1"/>
</dbReference>